<dbReference type="RefSeq" id="WP_013782479.1">
    <property type="nucleotide sequence ID" value="NC_015520.1"/>
</dbReference>
<dbReference type="SUPFAM" id="SSF51726">
    <property type="entry name" value="UROD/MetE-like"/>
    <property type="match status" value="1"/>
</dbReference>
<dbReference type="HOGENOM" id="CLU_058590_0_0_9"/>
<dbReference type="InterPro" id="IPR038071">
    <property type="entry name" value="UROD/MetE-like_sf"/>
</dbReference>
<dbReference type="InterPro" id="IPR000257">
    <property type="entry name" value="Uroporphyrinogen_deCOase"/>
</dbReference>
<dbReference type="KEGG" id="mas:Mahau_2948"/>
<sequence>MNARERWYNTYHYKNVDRVPNYEFGYWDETYDVWHKQGLPEYIDNEAKANEFFGFDYKEEAPINVDLCPHFEYTVLEETETHLIIRDVDGVKCEVKKDGTSSIPHFLEFPIKSRQDWNEFKKRLDPSSPARYPSNWEELKQKWANRDYPLGIHFGSLFGRLRDWMGLENIAVMMYDDPVLIEDMMEHLTELSLSVMEKALNEAQFDFASGWEDMAYNHGPMISPAMIKKYMVPRYKRITDVLHKHGIDVIYVDCDGDINEMVPLFLEGGINCMFPIEVNSGTDPVELRRKYGKDILLLGGVNKIELGKGKREIENEIKRIAPVVEEGGYIPHVDHRCPPTVSYENYLYYLELKRKAFCS</sequence>
<evidence type="ECO:0000313" key="3">
    <source>
        <dbReference type="Proteomes" id="UP000008457"/>
    </source>
</evidence>
<dbReference type="GO" id="GO:0006779">
    <property type="term" value="P:porphyrin-containing compound biosynthetic process"/>
    <property type="evidence" value="ECO:0007669"/>
    <property type="project" value="InterPro"/>
</dbReference>
<feature type="domain" description="Uroporphyrinogen decarboxylase (URO-D)" evidence="1">
    <location>
        <begin position="103"/>
        <end position="351"/>
    </location>
</feature>
<name>F4A0Z1_MAHA5</name>
<keyword evidence="3" id="KW-1185">Reference proteome</keyword>
<dbReference type="STRING" id="697281.Mahau_2948"/>
<reference evidence="2 3" key="2">
    <citation type="journal article" date="2011" name="Stand. Genomic Sci.">
        <title>Complete genome sequence of Mahella australiensis type strain (50-1 BON).</title>
        <authorList>
            <person name="Sikorski J."/>
            <person name="Teshima H."/>
            <person name="Nolan M."/>
            <person name="Lucas S."/>
            <person name="Hammon N."/>
            <person name="Deshpande S."/>
            <person name="Cheng J.F."/>
            <person name="Pitluck S."/>
            <person name="Liolios K."/>
            <person name="Pagani I."/>
            <person name="Ivanova N."/>
            <person name="Huntemann M."/>
            <person name="Mavromatis K."/>
            <person name="Ovchinikova G."/>
            <person name="Pati A."/>
            <person name="Tapia R."/>
            <person name="Han C."/>
            <person name="Goodwin L."/>
            <person name="Chen A."/>
            <person name="Palaniappan K."/>
            <person name="Land M."/>
            <person name="Hauser L."/>
            <person name="Ngatchou-Djao O.D."/>
            <person name="Rohde M."/>
            <person name="Pukall R."/>
            <person name="Spring S."/>
            <person name="Abt B."/>
            <person name="Goker M."/>
            <person name="Detter J.C."/>
            <person name="Woyke T."/>
            <person name="Bristow J."/>
            <person name="Markowitz V."/>
            <person name="Hugenholtz P."/>
            <person name="Eisen J.A."/>
            <person name="Kyrpides N.C."/>
            <person name="Klenk H.P."/>
            <person name="Lapidus A."/>
        </authorList>
    </citation>
    <scope>NUCLEOTIDE SEQUENCE [LARGE SCALE GENOMIC DNA]</scope>
    <source>
        <strain evidence="3">DSM 15567 / CIP 107919 / 50-1 BON</strain>
    </source>
</reference>
<dbReference type="Proteomes" id="UP000008457">
    <property type="component" value="Chromosome"/>
</dbReference>
<dbReference type="Pfam" id="PF01208">
    <property type="entry name" value="URO-D"/>
    <property type="match status" value="1"/>
</dbReference>
<dbReference type="AlphaFoldDB" id="F4A0Z1"/>
<evidence type="ECO:0000313" key="2">
    <source>
        <dbReference type="EMBL" id="AEE98068.1"/>
    </source>
</evidence>
<organism evidence="2 3">
    <name type="scientific">Mahella australiensis (strain DSM 15567 / CIP 107919 / 50-1 BON)</name>
    <dbReference type="NCBI Taxonomy" id="697281"/>
    <lineage>
        <taxon>Bacteria</taxon>
        <taxon>Bacillati</taxon>
        <taxon>Bacillota</taxon>
        <taxon>Clostridia</taxon>
        <taxon>Thermoanaerobacterales</taxon>
        <taxon>Thermoanaerobacterales Family IV. Incertae Sedis</taxon>
        <taxon>Mahella</taxon>
    </lineage>
</organism>
<reference evidence="3" key="1">
    <citation type="submission" date="2010-11" db="EMBL/GenBank/DDBJ databases">
        <title>The complete genome of Mahella australiensis DSM 15567.</title>
        <authorList>
            <consortium name="US DOE Joint Genome Institute (JGI-PGF)"/>
            <person name="Lucas S."/>
            <person name="Copeland A."/>
            <person name="Lapidus A."/>
            <person name="Bruce D."/>
            <person name="Goodwin L."/>
            <person name="Pitluck S."/>
            <person name="Kyrpides N."/>
            <person name="Mavromatis K."/>
            <person name="Pagani I."/>
            <person name="Ivanova N."/>
            <person name="Teshima H."/>
            <person name="Brettin T."/>
            <person name="Detter J.C."/>
            <person name="Han C."/>
            <person name="Tapia R."/>
            <person name="Land M."/>
            <person name="Hauser L."/>
            <person name="Markowitz V."/>
            <person name="Cheng J.-F."/>
            <person name="Hugenholtz P."/>
            <person name="Woyke T."/>
            <person name="Wu D."/>
            <person name="Spring S."/>
            <person name="Pukall R."/>
            <person name="Steenblock K."/>
            <person name="Schneider S."/>
            <person name="Klenk H.-P."/>
            <person name="Eisen J.A."/>
        </authorList>
    </citation>
    <scope>NUCLEOTIDE SEQUENCE [LARGE SCALE GENOMIC DNA]</scope>
    <source>
        <strain evidence="3">DSM 15567 / CIP 107919 / 50-1 BON</strain>
    </source>
</reference>
<gene>
    <name evidence="2" type="ordered locus">Mahau_2948</name>
</gene>
<accession>F4A0Z1</accession>
<dbReference type="EMBL" id="CP002360">
    <property type="protein sequence ID" value="AEE98068.1"/>
    <property type="molecule type" value="Genomic_DNA"/>
</dbReference>
<dbReference type="GO" id="GO:0004853">
    <property type="term" value="F:uroporphyrinogen decarboxylase activity"/>
    <property type="evidence" value="ECO:0007669"/>
    <property type="project" value="InterPro"/>
</dbReference>
<dbReference type="OrthoDB" id="1714431at2"/>
<dbReference type="Gene3D" id="3.20.20.210">
    <property type="match status" value="1"/>
</dbReference>
<evidence type="ECO:0000259" key="1">
    <source>
        <dbReference type="Pfam" id="PF01208"/>
    </source>
</evidence>
<protein>
    <recommendedName>
        <fullName evidence="1">Uroporphyrinogen decarboxylase (URO-D) domain-containing protein</fullName>
    </recommendedName>
</protein>
<dbReference type="eggNOG" id="COG0407">
    <property type="taxonomic scope" value="Bacteria"/>
</dbReference>
<proteinExistence type="predicted"/>